<feature type="region of interest" description="Disordered" evidence="14">
    <location>
        <begin position="1452"/>
        <end position="1514"/>
    </location>
</feature>
<keyword evidence="5 13" id="KW-0175">Coiled coil</keyword>
<feature type="region of interest" description="Disordered" evidence="14">
    <location>
        <begin position="576"/>
        <end position="622"/>
    </location>
</feature>
<dbReference type="Gene3D" id="1.10.260.40">
    <property type="entry name" value="lambda repressor-like DNA-binding domains"/>
    <property type="match status" value="3"/>
</dbReference>
<feature type="coiled-coil region" evidence="13">
    <location>
        <begin position="151"/>
        <end position="178"/>
    </location>
</feature>
<feature type="compositionally biased region" description="Low complexity" evidence="14">
    <location>
        <begin position="1226"/>
        <end position="1252"/>
    </location>
</feature>
<feature type="region of interest" description="Disordered" evidence="14">
    <location>
        <begin position="1201"/>
        <end position="1258"/>
    </location>
</feature>
<feature type="compositionally biased region" description="Acidic residues" evidence="14">
    <location>
        <begin position="1501"/>
        <end position="1510"/>
    </location>
</feature>
<feature type="compositionally biased region" description="Low complexity" evidence="14">
    <location>
        <begin position="576"/>
        <end position="595"/>
    </location>
</feature>
<evidence type="ECO:0000256" key="12">
    <source>
        <dbReference type="RuleBase" id="RU361129"/>
    </source>
</evidence>
<dbReference type="InterPro" id="IPR009057">
    <property type="entry name" value="Homeodomain-like_sf"/>
</dbReference>
<dbReference type="PROSITE" id="PS00027">
    <property type="entry name" value="HOMEOBOX_1"/>
    <property type="match status" value="1"/>
</dbReference>
<feature type="region of interest" description="Disordered" evidence="14">
    <location>
        <begin position="799"/>
        <end position="854"/>
    </location>
</feature>
<gene>
    <name evidence="18" type="ORF">JXQ802_LOCUS15574</name>
</gene>
<feature type="domain" description="SOCS box" evidence="16">
    <location>
        <begin position="401"/>
        <end position="444"/>
    </location>
</feature>
<feature type="compositionally biased region" description="Acidic residues" evidence="14">
    <location>
        <begin position="948"/>
        <end position="983"/>
    </location>
</feature>
<sequence length="1612" mass="179364">MTTTNKNIESIVKQWTSFDLKSIQFCVGVSIDSHDLDVTTTEIVSCADESDQSRRKLVELSRDFKKNTNEDVRKAITPILKSFQIEIDSLSKRSKVTKQTFLEIYQYLSELPDPVPILEYIQTSQKRLENVFDLGIQNQNLREILDELAHVKSQKLTIKQLRDKIKDLEEKTEVIIQQHIKEKEDFQRIFADKGHQFDLITKYAQMEMHQSVLDPLHQDMFEYKIKQDDTNNICSSDSHICNQDLEQMNKRTSSNTERFADILREDCEQKRSANNKSNDELISQEGIERKLCEKLELELATKERQIVTLADETQKLQSTLIKIKETSFTQVSDLESVLREKEKLIAQLENKLHSQADYDEIKRELTLLKSIEFSTTNRSSNDDQTGNLSKKSFDIQDEQTQIKMPQMDSESNTNHHQLQHSCRHCTSPCLHRSNTPYLPIPSFLSSSASSSSNSSSSPSSPSQIYLKPHQQSTTNCNGIDDMTRTLNETSKRIIPSIPTSLSIITTKDNLQLSNTLSNSTNTKYPSLTTSCSTMVTPTASLLSSVTTTTLTPSNLFPGHQLSSVQCTKLHCPPTSSWSPPLSSSSGVSSIATTSTDNRTVIKSSSSKQTSPKPSPSPTILVPPSTCTPVTPIANANILEPLDTTYVANVVRKLLAQHNIGQRIFARYILSLSQGTVSELLSKPKCWSKLTEKGKESYRKMWCWANSEESILTLKSISPRKGMNNRSKDNPYPAISTKRTDPATHQKIVQILADAQKQQIAAAVAAAAAAAAAATNIDQKLSLSPCSSLHKEISNVNLSTDPLESKTSSSSSSSSITSSSTVNSPLNESLPSDQQTFLLPVPPPPLPSSTTTTSTSNAAASLSMLSAFVPSLLMRTANSFNNDTSSTSSSSITATTTATNNLLDCSASSPFNLLRHQPDNYRNWLMLQEIVRNNDLFKQFQPTLPPSIDIDDESEQDNDDDSDNNDENDDDDDDDDDDNIDDENPISSDEIPLDLSMKIDSNQHDIEQTSIKISNNKQQLSTKHVKTALTPLREQDTSKYRYINTMELVQTVKDILSRYSISQRHFGEKILGLSQGSVSDILARPKQWELLTQKGREPFLRMRIFLDDPNAIKQLVQTVTTTPTSTSTTTNSILLPTFCPPPPSSTTITTTSSSSSSSLLSNTTLNGYHSNKLLTRDNSIDSQSNILLNDTSQLLINETIQLPSSSSSPSNGIITNSNKSKSRSKNSKINNDKSSIPSSSSSSNHSRHSSTNPLMTPYELPKISLPNTIDTEQLSSQVRELLFAYSIGQRVFGEAVLNLSQGTVSEILSKPRPWPSLSVKGREPYIRMYTWYHDTGNVQKLLAWKRERDALRRSRPPATTTDNNNNGDLESGNNNSTIKKSLSSSSSTTTNNNNNNPKRRYLFTDDQRRVLKQIFENEPYPSQSTLEQLVGELSLPMNKIANWFHNSRMRAKTNIRSSSSPTNKISTSSLNNNNNNEDLINTHSDDEDDLDDNNNNNNNNNGDDDDDDDDYPILPTIVPLTSSWLNGTNDSNSSTSPIGLSATSTNIVSLIDDQKITPISSSSSSKKRKSVPQKIVTTNNNNLSKKFHNDPTIIENDSNDETNQKTNLIDILT</sequence>
<evidence type="ECO:0000259" key="16">
    <source>
        <dbReference type="PROSITE" id="PS50225"/>
    </source>
</evidence>
<feature type="compositionally biased region" description="Polar residues" evidence="14">
    <location>
        <begin position="1574"/>
        <end position="1583"/>
    </location>
</feature>
<evidence type="ECO:0000259" key="15">
    <source>
        <dbReference type="PROSITE" id="PS50071"/>
    </source>
</evidence>
<feature type="region of interest" description="Disordered" evidence="14">
    <location>
        <begin position="1350"/>
        <end position="1401"/>
    </location>
</feature>
<feature type="compositionally biased region" description="Low complexity" evidence="14">
    <location>
        <begin position="602"/>
        <end position="611"/>
    </location>
</feature>
<feature type="domain" description="Homeobox" evidence="15">
    <location>
        <begin position="1393"/>
        <end position="1453"/>
    </location>
</feature>
<evidence type="ECO:0000256" key="10">
    <source>
        <dbReference type="PROSITE-ProRule" id="PRU00108"/>
    </source>
</evidence>
<feature type="region of interest" description="Disordered" evidence="14">
    <location>
        <begin position="1557"/>
        <end position="1612"/>
    </location>
</feature>
<dbReference type="SMART" id="SM01109">
    <property type="entry name" value="CUT"/>
    <property type="match status" value="3"/>
</dbReference>
<dbReference type="InterPro" id="IPR001356">
    <property type="entry name" value="HD"/>
</dbReference>
<evidence type="ECO:0000256" key="9">
    <source>
        <dbReference type="ARBA" id="ARBA00023242"/>
    </source>
</evidence>
<comment type="similarity">
    <text evidence="2 12">Belongs to the CUT homeobox family.</text>
</comment>
<dbReference type="SUPFAM" id="SSF46689">
    <property type="entry name" value="Homeodomain-like"/>
    <property type="match status" value="1"/>
</dbReference>
<feature type="region of interest" description="Disordered" evidence="14">
    <location>
        <begin position="718"/>
        <end position="739"/>
    </location>
</feature>
<dbReference type="Pfam" id="PF25398">
    <property type="entry name" value="CUX1_N"/>
    <property type="match status" value="1"/>
</dbReference>
<keyword evidence="4 12" id="KW-0805">Transcription regulation</keyword>
<evidence type="ECO:0000256" key="5">
    <source>
        <dbReference type="ARBA" id="ARBA00023054"/>
    </source>
</evidence>
<evidence type="ECO:0000259" key="17">
    <source>
        <dbReference type="PROSITE" id="PS51042"/>
    </source>
</evidence>
<dbReference type="GO" id="GO:0005634">
    <property type="term" value="C:nucleus"/>
    <property type="evidence" value="ECO:0007669"/>
    <property type="project" value="UniProtKB-SubCell"/>
</dbReference>
<keyword evidence="7 10" id="KW-0371">Homeobox</keyword>
<feature type="compositionally biased region" description="Low complexity" evidence="14">
    <location>
        <begin position="1202"/>
        <end position="1218"/>
    </location>
</feature>
<dbReference type="InterPro" id="IPR001496">
    <property type="entry name" value="SOCS_box"/>
</dbReference>
<evidence type="ECO:0000256" key="13">
    <source>
        <dbReference type="SAM" id="Coils"/>
    </source>
</evidence>
<name>A0A814J1U7_9BILA</name>
<evidence type="ECO:0000313" key="19">
    <source>
        <dbReference type="Proteomes" id="UP000663870"/>
    </source>
</evidence>
<evidence type="ECO:0000256" key="2">
    <source>
        <dbReference type="ARBA" id="ARBA00008190"/>
    </source>
</evidence>
<keyword evidence="3" id="KW-0677">Repeat</keyword>
<dbReference type="PANTHER" id="PTHR14043">
    <property type="entry name" value="CCAAT DISPLACEMENT PROTEIN-RELATED"/>
    <property type="match status" value="1"/>
</dbReference>
<dbReference type="Gene3D" id="1.10.10.60">
    <property type="entry name" value="Homeodomain-like"/>
    <property type="match status" value="1"/>
</dbReference>
<proteinExistence type="inferred from homology"/>
<dbReference type="PROSITE" id="PS50225">
    <property type="entry name" value="SOCS"/>
    <property type="match status" value="1"/>
</dbReference>
<feature type="compositionally biased region" description="Low complexity" evidence="14">
    <location>
        <begin position="799"/>
        <end position="823"/>
    </location>
</feature>
<feature type="compositionally biased region" description="Low complexity" evidence="14">
    <location>
        <begin position="1361"/>
        <end position="1395"/>
    </location>
</feature>
<feature type="region of interest" description="Disordered" evidence="14">
    <location>
        <begin position="1121"/>
        <end position="1161"/>
    </location>
</feature>
<organism evidence="18 19">
    <name type="scientific">Rotaria sordida</name>
    <dbReference type="NCBI Taxonomy" id="392033"/>
    <lineage>
        <taxon>Eukaryota</taxon>
        <taxon>Metazoa</taxon>
        <taxon>Spiralia</taxon>
        <taxon>Gnathifera</taxon>
        <taxon>Rotifera</taxon>
        <taxon>Eurotatoria</taxon>
        <taxon>Bdelloidea</taxon>
        <taxon>Philodinida</taxon>
        <taxon>Philodinidae</taxon>
        <taxon>Rotaria</taxon>
    </lineage>
</organism>
<reference evidence="18" key="1">
    <citation type="submission" date="2021-02" db="EMBL/GenBank/DDBJ databases">
        <authorList>
            <person name="Nowell W R."/>
        </authorList>
    </citation>
    <scope>NUCLEOTIDE SEQUENCE</scope>
</reference>
<feature type="compositionally biased region" description="Low complexity" evidence="14">
    <location>
        <begin position="445"/>
        <end position="462"/>
    </location>
</feature>
<evidence type="ECO:0000256" key="4">
    <source>
        <dbReference type="ARBA" id="ARBA00023015"/>
    </source>
</evidence>
<feature type="compositionally biased region" description="Polar residues" evidence="14">
    <location>
        <begin position="824"/>
        <end position="836"/>
    </location>
</feature>
<keyword evidence="6 10" id="KW-0238">DNA-binding</keyword>
<feature type="region of interest" description="Disordered" evidence="14">
    <location>
        <begin position="940"/>
        <end position="993"/>
    </location>
</feature>
<keyword evidence="19" id="KW-1185">Reference proteome</keyword>
<dbReference type="Pfam" id="PF02376">
    <property type="entry name" value="CUT"/>
    <property type="match status" value="3"/>
</dbReference>
<dbReference type="GO" id="GO:0000977">
    <property type="term" value="F:RNA polymerase II transcription regulatory region sequence-specific DNA binding"/>
    <property type="evidence" value="ECO:0007669"/>
    <property type="project" value="TreeGrafter"/>
</dbReference>
<evidence type="ECO:0000256" key="3">
    <source>
        <dbReference type="ARBA" id="ARBA00022737"/>
    </source>
</evidence>
<dbReference type="SMART" id="SM00389">
    <property type="entry name" value="HOX"/>
    <property type="match status" value="1"/>
</dbReference>
<feature type="region of interest" description="Disordered" evidence="14">
    <location>
        <begin position="445"/>
        <end position="478"/>
    </location>
</feature>
<dbReference type="CDD" id="cd00086">
    <property type="entry name" value="homeodomain"/>
    <property type="match status" value="1"/>
</dbReference>
<evidence type="ECO:0000256" key="8">
    <source>
        <dbReference type="ARBA" id="ARBA00023163"/>
    </source>
</evidence>
<feature type="compositionally biased region" description="Low complexity" evidence="14">
    <location>
        <begin position="1121"/>
        <end position="1136"/>
    </location>
</feature>
<feature type="domain" description="CUT" evidence="17">
    <location>
        <begin position="632"/>
        <end position="719"/>
    </location>
</feature>
<feature type="domain" description="CUT" evidence="17">
    <location>
        <begin position="1259"/>
        <end position="1346"/>
    </location>
</feature>
<dbReference type="SUPFAM" id="SSF47413">
    <property type="entry name" value="lambda repressor-like DNA-binding domains"/>
    <property type="match status" value="3"/>
</dbReference>
<protein>
    <recommendedName>
        <fullName evidence="12">Homeobox protein cut-like</fullName>
    </recommendedName>
</protein>
<feature type="compositionally biased region" description="Low complexity" evidence="14">
    <location>
        <begin position="1144"/>
        <end position="1161"/>
    </location>
</feature>
<keyword evidence="8 12" id="KW-0804">Transcription</keyword>
<dbReference type="InterPro" id="IPR010982">
    <property type="entry name" value="Lambda_DNA-bd_dom_sf"/>
</dbReference>
<comment type="caution">
    <text evidence="18">The sequence shown here is derived from an EMBL/GenBank/DDBJ whole genome shotgun (WGS) entry which is preliminary data.</text>
</comment>
<evidence type="ECO:0000256" key="6">
    <source>
        <dbReference type="ARBA" id="ARBA00023125"/>
    </source>
</evidence>
<dbReference type="InterPro" id="IPR017970">
    <property type="entry name" value="Homeobox_CS"/>
</dbReference>
<feature type="DNA-binding region" description="Homeobox" evidence="10">
    <location>
        <begin position="1395"/>
        <end position="1454"/>
    </location>
</feature>
<dbReference type="InterPro" id="IPR057476">
    <property type="entry name" value="Cux_N"/>
</dbReference>
<evidence type="ECO:0000256" key="7">
    <source>
        <dbReference type="ARBA" id="ARBA00023155"/>
    </source>
</evidence>
<feature type="coiled-coil region" evidence="13">
    <location>
        <begin position="292"/>
        <end position="358"/>
    </location>
</feature>
<evidence type="ECO:0000256" key="1">
    <source>
        <dbReference type="ARBA" id="ARBA00004123"/>
    </source>
</evidence>
<dbReference type="InterPro" id="IPR003350">
    <property type="entry name" value="CUT_dom"/>
</dbReference>
<feature type="domain" description="CUT" evidence="17">
    <location>
        <begin position="1033"/>
        <end position="1120"/>
    </location>
</feature>
<dbReference type="Pfam" id="PF00046">
    <property type="entry name" value="Homeodomain"/>
    <property type="match status" value="1"/>
</dbReference>
<accession>A0A814J1U7</accession>
<evidence type="ECO:0000256" key="14">
    <source>
        <dbReference type="SAM" id="MobiDB-lite"/>
    </source>
</evidence>
<evidence type="ECO:0000313" key="18">
    <source>
        <dbReference type="EMBL" id="CAF1029503.1"/>
    </source>
</evidence>
<keyword evidence="9 10" id="KW-0539">Nucleus</keyword>
<dbReference type="PANTHER" id="PTHR14043:SF2">
    <property type="entry name" value="HOMEOBOX PROTEIN CUT"/>
    <property type="match status" value="1"/>
</dbReference>
<feature type="compositionally biased region" description="Low complexity" evidence="14">
    <location>
        <begin position="1456"/>
        <end position="1475"/>
    </location>
</feature>
<dbReference type="GO" id="GO:0000981">
    <property type="term" value="F:DNA-binding transcription factor activity, RNA polymerase II-specific"/>
    <property type="evidence" value="ECO:0007669"/>
    <property type="project" value="InterPro"/>
</dbReference>
<dbReference type="Proteomes" id="UP000663870">
    <property type="component" value="Unassembled WGS sequence"/>
</dbReference>
<dbReference type="PROSITE" id="PS51042">
    <property type="entry name" value="CUT"/>
    <property type="match status" value="3"/>
</dbReference>
<dbReference type="PROSITE" id="PS50071">
    <property type="entry name" value="HOMEOBOX_2"/>
    <property type="match status" value="1"/>
</dbReference>
<evidence type="ECO:0000256" key="11">
    <source>
        <dbReference type="RuleBase" id="RU000682"/>
    </source>
</evidence>
<comment type="subcellular location">
    <subcellularLocation>
        <location evidence="1 10 11">Nucleus</location>
    </subcellularLocation>
</comment>
<dbReference type="EMBL" id="CAJNOL010000364">
    <property type="protein sequence ID" value="CAF1029503.1"/>
    <property type="molecule type" value="Genomic_DNA"/>
</dbReference>